<keyword evidence="1" id="KW-0677">Repeat</keyword>
<dbReference type="InterPro" id="IPR036612">
    <property type="entry name" value="KH_dom_type_1_sf"/>
</dbReference>
<keyword evidence="6" id="KW-1185">Reference proteome</keyword>
<dbReference type="InterPro" id="IPR004087">
    <property type="entry name" value="KH_dom"/>
</dbReference>
<evidence type="ECO:0000259" key="4">
    <source>
        <dbReference type="SMART" id="SM00322"/>
    </source>
</evidence>
<evidence type="ECO:0000313" key="6">
    <source>
        <dbReference type="Proteomes" id="UP001279734"/>
    </source>
</evidence>
<feature type="region of interest" description="Disordered" evidence="3">
    <location>
        <begin position="38"/>
        <end position="59"/>
    </location>
</feature>
<dbReference type="Gene3D" id="3.30.310.210">
    <property type="match status" value="1"/>
</dbReference>
<feature type="domain" description="K Homology" evidence="4">
    <location>
        <begin position="335"/>
        <end position="405"/>
    </location>
</feature>
<dbReference type="Proteomes" id="UP001279734">
    <property type="component" value="Unassembled WGS sequence"/>
</dbReference>
<dbReference type="Pfam" id="PF00013">
    <property type="entry name" value="KH_1"/>
    <property type="match status" value="3"/>
</dbReference>
<dbReference type="GO" id="GO:0003723">
    <property type="term" value="F:RNA binding"/>
    <property type="evidence" value="ECO:0007669"/>
    <property type="project" value="UniProtKB-UniRule"/>
</dbReference>
<proteinExistence type="predicted"/>
<protein>
    <recommendedName>
        <fullName evidence="4">K Homology domain-containing protein</fullName>
    </recommendedName>
</protein>
<dbReference type="AlphaFoldDB" id="A0AAD3SWG0"/>
<feature type="domain" description="K Homology" evidence="4">
    <location>
        <begin position="162"/>
        <end position="237"/>
    </location>
</feature>
<dbReference type="EMBL" id="BSYO01000018">
    <property type="protein sequence ID" value="GMH17944.1"/>
    <property type="molecule type" value="Genomic_DNA"/>
</dbReference>
<accession>A0AAD3SWG0</accession>
<evidence type="ECO:0000256" key="2">
    <source>
        <dbReference type="PROSITE-ProRule" id="PRU00117"/>
    </source>
</evidence>
<dbReference type="SMART" id="SM00322">
    <property type="entry name" value="KH"/>
    <property type="match status" value="3"/>
</dbReference>
<dbReference type="SUPFAM" id="SSF54791">
    <property type="entry name" value="Eukaryotic type KH-domain (KH-domain type I)"/>
    <property type="match status" value="3"/>
</dbReference>
<dbReference type="PANTHER" id="PTHR10288">
    <property type="entry name" value="KH DOMAIN CONTAINING RNA BINDING PROTEIN"/>
    <property type="match status" value="1"/>
</dbReference>
<reference evidence="5" key="1">
    <citation type="submission" date="2023-05" db="EMBL/GenBank/DDBJ databases">
        <title>Nepenthes gracilis genome sequencing.</title>
        <authorList>
            <person name="Fukushima K."/>
        </authorList>
    </citation>
    <scope>NUCLEOTIDE SEQUENCE</scope>
    <source>
        <strain evidence="5">SING2019-196</strain>
    </source>
</reference>
<gene>
    <name evidence="5" type="ORF">Nepgr_019785</name>
</gene>
<dbReference type="PROSITE" id="PS50084">
    <property type="entry name" value="KH_TYPE_1"/>
    <property type="match status" value="3"/>
</dbReference>
<organism evidence="5 6">
    <name type="scientific">Nepenthes gracilis</name>
    <name type="common">Slender pitcher plant</name>
    <dbReference type="NCBI Taxonomy" id="150966"/>
    <lineage>
        <taxon>Eukaryota</taxon>
        <taxon>Viridiplantae</taxon>
        <taxon>Streptophyta</taxon>
        <taxon>Embryophyta</taxon>
        <taxon>Tracheophyta</taxon>
        <taxon>Spermatophyta</taxon>
        <taxon>Magnoliopsida</taxon>
        <taxon>eudicotyledons</taxon>
        <taxon>Gunneridae</taxon>
        <taxon>Pentapetalae</taxon>
        <taxon>Caryophyllales</taxon>
        <taxon>Nepenthaceae</taxon>
        <taxon>Nepenthes</taxon>
    </lineage>
</organism>
<dbReference type="CDD" id="cd22461">
    <property type="entry name" value="KH-I_PEPPER_like_rpt3"/>
    <property type="match status" value="1"/>
</dbReference>
<sequence length="461" mass="49151">MAAAELAQNGVTNPTAMAGLTAAPDAAALTNTVATTTTTVGPEQQPGNPIPGTATEAATDKRWSGWPGDCVFRLIVPVLKVGSIIGRKGDLIKKMCEETRARIRVLDGAVGTPDRIVLISGKEELEALRSPAMDAVIRVFRRVNGLPENEAGDITAGAAGVAFCSTRLLVPSTQAISLIGKQGTMIKSIQENSGASVRVLAGDDVPSFVAPDERIIELQGEGFKVLKALETVVGHLRKFLVDHSVLPLFEKPYSSNISQELQVEAWPDKPTLVTSRTGIETDYPFSGKKDHLYIDRETQLESQITSSGLQSYGQDSRLTSVHSLGLNRTNAPIITQVAQTMQIPLSYAEDIIGTGGANIAYIRRTSGAVLTVQESGSLPDEITVEIKGTSSQVQIAQELIQEFISNHREPVTSSYGKIDTGFLSSYTSQLGSSYASSSLSSQPYSSRYGSSGLGGYTTFRL</sequence>
<evidence type="ECO:0000256" key="1">
    <source>
        <dbReference type="ARBA" id="ARBA00022737"/>
    </source>
</evidence>
<evidence type="ECO:0000313" key="5">
    <source>
        <dbReference type="EMBL" id="GMH17944.1"/>
    </source>
</evidence>
<dbReference type="CDD" id="cd22459">
    <property type="entry name" value="KH-I_PEPPER_rpt1_like"/>
    <property type="match status" value="1"/>
</dbReference>
<comment type="caution">
    <text evidence="5">The sequence shown here is derived from an EMBL/GenBank/DDBJ whole genome shotgun (WGS) entry which is preliminary data.</text>
</comment>
<dbReference type="Gene3D" id="3.30.1370.10">
    <property type="entry name" value="K Homology domain, type 1"/>
    <property type="match status" value="1"/>
</dbReference>
<feature type="domain" description="K Homology" evidence="4">
    <location>
        <begin position="68"/>
        <end position="141"/>
    </location>
</feature>
<dbReference type="CDD" id="cd22460">
    <property type="entry name" value="KH-I_PEPPER_rpt2_like"/>
    <property type="match status" value="1"/>
</dbReference>
<name>A0AAD3SWG0_NEPGR</name>
<dbReference type="InterPro" id="IPR004088">
    <property type="entry name" value="KH_dom_type_1"/>
</dbReference>
<keyword evidence="2" id="KW-0694">RNA-binding</keyword>
<evidence type="ECO:0000256" key="3">
    <source>
        <dbReference type="SAM" id="MobiDB-lite"/>
    </source>
</evidence>